<dbReference type="AlphaFoldDB" id="A0A5E8AMP7"/>
<proteinExistence type="predicted"/>
<organism evidence="1 2">
    <name type="scientific">Sphingomonas aurantiaca</name>
    <dbReference type="NCBI Taxonomy" id="185949"/>
    <lineage>
        <taxon>Bacteria</taxon>
        <taxon>Pseudomonadati</taxon>
        <taxon>Pseudomonadota</taxon>
        <taxon>Alphaproteobacteria</taxon>
        <taxon>Sphingomonadales</taxon>
        <taxon>Sphingomonadaceae</taxon>
        <taxon>Sphingomonas</taxon>
    </lineage>
</organism>
<dbReference type="EMBL" id="CABVLI010000054">
    <property type="protein sequence ID" value="VVT32758.1"/>
    <property type="molecule type" value="Genomic_DNA"/>
</dbReference>
<dbReference type="Proteomes" id="UP000326857">
    <property type="component" value="Unassembled WGS sequence"/>
</dbReference>
<dbReference type="RefSeq" id="WP_151989588.1">
    <property type="nucleotide sequence ID" value="NZ_LR701503.1"/>
</dbReference>
<reference evidence="1 2" key="1">
    <citation type="submission" date="2019-09" db="EMBL/GenBank/DDBJ databases">
        <authorList>
            <person name="Dittami M. S."/>
        </authorList>
    </citation>
    <scope>NUCLEOTIDE SEQUENCE [LARGE SCALE GENOMIC DNA]</scope>
    <source>
        <strain evidence="1">SPHINGO391</strain>
    </source>
</reference>
<evidence type="ECO:0000313" key="1">
    <source>
        <dbReference type="EMBL" id="VVT32758.1"/>
    </source>
</evidence>
<evidence type="ECO:0000313" key="2">
    <source>
        <dbReference type="Proteomes" id="UP000326857"/>
    </source>
</evidence>
<name>A0A5E8AMP7_9SPHN</name>
<protein>
    <submittedName>
        <fullName evidence="1">Uncharacterized protein</fullName>
    </submittedName>
</protein>
<accession>A0A5E8AMP7</accession>
<sequence>MNLLICVDNTGFEASLEARKLYQRLDDPHGEELGMVRVVDESGEDYLHPASLFQPIHVGERLERRLFAQAA</sequence>
<gene>
    <name evidence="1" type="ORF">SPHINGO391_90003</name>
</gene>